<name>A0A7Y9UJ72_9ACTN</name>
<dbReference type="CDD" id="cd07153">
    <property type="entry name" value="Fur_like"/>
    <property type="match status" value="1"/>
</dbReference>
<dbReference type="InterPro" id="IPR002481">
    <property type="entry name" value="FUR"/>
</dbReference>
<dbReference type="InterPro" id="IPR036388">
    <property type="entry name" value="WH-like_DNA-bd_sf"/>
</dbReference>
<keyword evidence="4" id="KW-0963">Cytoplasm</keyword>
<dbReference type="RefSeq" id="WP_179516655.1">
    <property type="nucleotide sequence ID" value="NZ_JACCAC010000001.1"/>
</dbReference>
<keyword evidence="5" id="KW-0678">Repressor</keyword>
<dbReference type="GO" id="GO:0005829">
    <property type="term" value="C:cytosol"/>
    <property type="evidence" value="ECO:0007669"/>
    <property type="project" value="TreeGrafter"/>
</dbReference>
<dbReference type="GO" id="GO:1900376">
    <property type="term" value="P:regulation of secondary metabolite biosynthetic process"/>
    <property type="evidence" value="ECO:0007669"/>
    <property type="project" value="TreeGrafter"/>
</dbReference>
<keyword evidence="6 11" id="KW-0479">Metal-binding</keyword>
<evidence type="ECO:0000256" key="8">
    <source>
        <dbReference type="ARBA" id="ARBA00023015"/>
    </source>
</evidence>
<dbReference type="Proteomes" id="UP000544110">
    <property type="component" value="Unassembled WGS sequence"/>
</dbReference>
<dbReference type="Gene3D" id="3.30.1490.190">
    <property type="match status" value="1"/>
</dbReference>
<dbReference type="FunFam" id="1.10.10.10:FF:000459">
    <property type="entry name" value="Ferric uptake regulation protein"/>
    <property type="match status" value="1"/>
</dbReference>
<keyword evidence="9" id="KW-0238">DNA-binding</keyword>
<evidence type="ECO:0000256" key="9">
    <source>
        <dbReference type="ARBA" id="ARBA00023125"/>
    </source>
</evidence>
<keyword evidence="12" id="KW-0408">Iron</keyword>
<feature type="compositionally biased region" description="Low complexity" evidence="13">
    <location>
        <begin position="7"/>
        <end position="28"/>
    </location>
</feature>
<evidence type="ECO:0000256" key="13">
    <source>
        <dbReference type="SAM" id="MobiDB-lite"/>
    </source>
</evidence>
<keyword evidence="7 11" id="KW-0862">Zinc</keyword>
<comment type="cofactor">
    <cofactor evidence="12">
        <name>Mn(2+)</name>
        <dbReference type="ChEBI" id="CHEBI:29035"/>
    </cofactor>
    <cofactor evidence="12">
        <name>Fe(2+)</name>
        <dbReference type="ChEBI" id="CHEBI:29033"/>
    </cofactor>
    <text evidence="12">Binds 1 Mn(2+) or Fe(2+) ion per subunit.</text>
</comment>
<dbReference type="InterPro" id="IPR036390">
    <property type="entry name" value="WH_DNA-bd_sf"/>
</dbReference>
<comment type="cofactor">
    <cofactor evidence="11">
        <name>Zn(2+)</name>
        <dbReference type="ChEBI" id="CHEBI:29105"/>
    </cofactor>
    <text evidence="11">Binds 1 zinc ion per subunit.</text>
</comment>
<evidence type="ECO:0000256" key="10">
    <source>
        <dbReference type="ARBA" id="ARBA00023163"/>
    </source>
</evidence>
<evidence type="ECO:0000256" key="11">
    <source>
        <dbReference type="PIRSR" id="PIRSR602481-1"/>
    </source>
</evidence>
<dbReference type="AlphaFoldDB" id="A0A7Y9UJ72"/>
<evidence type="ECO:0000313" key="14">
    <source>
        <dbReference type="EMBL" id="NYG53923.1"/>
    </source>
</evidence>
<dbReference type="Pfam" id="PF01475">
    <property type="entry name" value="FUR"/>
    <property type="match status" value="1"/>
</dbReference>
<dbReference type="GO" id="GO:0008270">
    <property type="term" value="F:zinc ion binding"/>
    <property type="evidence" value="ECO:0007669"/>
    <property type="project" value="TreeGrafter"/>
</dbReference>
<feature type="binding site" evidence="12">
    <location>
        <position position="141"/>
    </location>
    <ligand>
        <name>Fe cation</name>
        <dbReference type="ChEBI" id="CHEBI:24875"/>
    </ligand>
</feature>
<feature type="binding site" evidence="11">
    <location>
        <position position="112"/>
    </location>
    <ligand>
        <name>Zn(2+)</name>
        <dbReference type="ChEBI" id="CHEBI:29105"/>
    </ligand>
</feature>
<dbReference type="GO" id="GO:0003700">
    <property type="term" value="F:DNA-binding transcription factor activity"/>
    <property type="evidence" value="ECO:0007669"/>
    <property type="project" value="InterPro"/>
</dbReference>
<reference evidence="14 15" key="1">
    <citation type="submission" date="2020-07" db="EMBL/GenBank/DDBJ databases">
        <title>Sequencing the genomes of 1000 actinobacteria strains.</title>
        <authorList>
            <person name="Klenk H.-P."/>
        </authorList>
    </citation>
    <scope>NUCLEOTIDE SEQUENCE [LARGE SCALE GENOMIC DNA]</scope>
    <source>
        <strain evidence="14 15">DSM 24552</strain>
    </source>
</reference>
<feature type="binding site" evidence="12">
    <location>
        <position position="103"/>
    </location>
    <ligand>
        <name>Fe cation</name>
        <dbReference type="ChEBI" id="CHEBI:24875"/>
    </ligand>
</feature>
<sequence length="175" mass="18795">MAEHSPDLAADPAAHPAADADPAAAAPAKRSTRQRRALVAALEGSQEFRSAQDLHRELRDQGDAVGLATVYRGLQALVEAGEVDVVKPDGTEAAYRLCGRAQHHHHLVCRRCNRTVEVSGPAVEQWADEVARQHGYVAVDHTLELFGTCPVCARELAERADQDPAPAGRTPGRTD</sequence>
<keyword evidence="15" id="KW-1185">Reference proteome</keyword>
<proteinExistence type="inferred from homology"/>
<dbReference type="PANTHER" id="PTHR33202">
    <property type="entry name" value="ZINC UPTAKE REGULATION PROTEIN"/>
    <property type="match status" value="1"/>
</dbReference>
<comment type="caution">
    <text evidence="14">The sequence shown here is derived from an EMBL/GenBank/DDBJ whole genome shotgun (WGS) entry which is preliminary data.</text>
</comment>
<evidence type="ECO:0000256" key="4">
    <source>
        <dbReference type="ARBA" id="ARBA00022490"/>
    </source>
</evidence>
<dbReference type="SUPFAM" id="SSF46785">
    <property type="entry name" value="Winged helix' DNA-binding domain"/>
    <property type="match status" value="1"/>
</dbReference>
<feature type="binding site" evidence="11">
    <location>
        <position position="149"/>
    </location>
    <ligand>
        <name>Zn(2+)</name>
        <dbReference type="ChEBI" id="CHEBI:29105"/>
    </ligand>
</feature>
<keyword evidence="8" id="KW-0805">Transcription regulation</keyword>
<evidence type="ECO:0000256" key="5">
    <source>
        <dbReference type="ARBA" id="ARBA00022491"/>
    </source>
</evidence>
<evidence type="ECO:0000256" key="7">
    <source>
        <dbReference type="ARBA" id="ARBA00022833"/>
    </source>
</evidence>
<protein>
    <submittedName>
        <fullName evidence="14">Fur family ferric uptake transcriptional regulator</fullName>
    </submittedName>
</protein>
<comment type="subunit">
    <text evidence="3">Homodimer.</text>
</comment>
<accession>A0A7Y9UJ72</accession>
<dbReference type="EMBL" id="JACCAC010000001">
    <property type="protein sequence ID" value="NYG53923.1"/>
    <property type="molecule type" value="Genomic_DNA"/>
</dbReference>
<evidence type="ECO:0000256" key="1">
    <source>
        <dbReference type="ARBA" id="ARBA00004496"/>
    </source>
</evidence>
<comment type="subcellular location">
    <subcellularLocation>
        <location evidence="1">Cytoplasm</location>
    </subcellularLocation>
</comment>
<organism evidence="14 15">
    <name type="scientific">Nocardioides perillae</name>
    <dbReference type="NCBI Taxonomy" id="1119534"/>
    <lineage>
        <taxon>Bacteria</taxon>
        <taxon>Bacillati</taxon>
        <taxon>Actinomycetota</taxon>
        <taxon>Actinomycetes</taxon>
        <taxon>Propionibacteriales</taxon>
        <taxon>Nocardioidaceae</taxon>
        <taxon>Nocardioides</taxon>
    </lineage>
</organism>
<evidence type="ECO:0000256" key="2">
    <source>
        <dbReference type="ARBA" id="ARBA00007957"/>
    </source>
</evidence>
<evidence type="ECO:0000256" key="6">
    <source>
        <dbReference type="ARBA" id="ARBA00022723"/>
    </source>
</evidence>
<dbReference type="GO" id="GO:0045892">
    <property type="term" value="P:negative regulation of DNA-templated transcription"/>
    <property type="evidence" value="ECO:0007669"/>
    <property type="project" value="TreeGrafter"/>
</dbReference>
<dbReference type="InterPro" id="IPR043135">
    <property type="entry name" value="Fur_C"/>
</dbReference>
<feature type="binding site" evidence="12">
    <location>
        <position position="124"/>
    </location>
    <ligand>
        <name>Fe cation</name>
        <dbReference type="ChEBI" id="CHEBI:24875"/>
    </ligand>
</feature>
<comment type="similarity">
    <text evidence="2">Belongs to the Fur family.</text>
</comment>
<feature type="region of interest" description="Disordered" evidence="13">
    <location>
        <begin position="1"/>
        <end position="34"/>
    </location>
</feature>
<dbReference type="GO" id="GO:0000976">
    <property type="term" value="F:transcription cis-regulatory region binding"/>
    <property type="evidence" value="ECO:0007669"/>
    <property type="project" value="TreeGrafter"/>
</dbReference>
<evidence type="ECO:0000256" key="12">
    <source>
        <dbReference type="PIRSR" id="PIRSR602481-2"/>
    </source>
</evidence>
<dbReference type="Gene3D" id="1.10.10.10">
    <property type="entry name" value="Winged helix-like DNA-binding domain superfamily/Winged helix DNA-binding domain"/>
    <property type="match status" value="1"/>
</dbReference>
<dbReference type="PANTHER" id="PTHR33202:SF2">
    <property type="entry name" value="FERRIC UPTAKE REGULATION PROTEIN"/>
    <property type="match status" value="1"/>
</dbReference>
<feature type="binding site" evidence="11">
    <location>
        <position position="109"/>
    </location>
    <ligand>
        <name>Zn(2+)</name>
        <dbReference type="ChEBI" id="CHEBI:29105"/>
    </ligand>
</feature>
<evidence type="ECO:0000313" key="15">
    <source>
        <dbReference type="Proteomes" id="UP000544110"/>
    </source>
</evidence>
<gene>
    <name evidence="14" type="ORF">BJ989_000227</name>
</gene>
<feature type="binding site" evidence="11">
    <location>
        <position position="152"/>
    </location>
    <ligand>
        <name>Zn(2+)</name>
        <dbReference type="ChEBI" id="CHEBI:29105"/>
    </ligand>
</feature>
<keyword evidence="10" id="KW-0804">Transcription</keyword>
<evidence type="ECO:0000256" key="3">
    <source>
        <dbReference type="ARBA" id="ARBA00011738"/>
    </source>
</evidence>